<evidence type="ECO:0000259" key="2">
    <source>
        <dbReference type="Pfam" id="PF00437"/>
    </source>
</evidence>
<dbReference type="AlphaFoldDB" id="A0A832V3N9"/>
<reference evidence="3 4" key="1">
    <citation type="journal article" name="Nat. Commun.">
        <title>Undinarchaeota illuminate DPANN phylogeny and the impact of gene transfer on archaeal evolution.</title>
        <authorList>
            <person name="Dombrowski N."/>
            <person name="Williams T.A."/>
            <person name="Sun J."/>
            <person name="Woodcroft B.J."/>
            <person name="Lee J.H."/>
            <person name="Minh B.Q."/>
            <person name="Rinke C."/>
            <person name="Spang A."/>
        </authorList>
    </citation>
    <scope>NUCLEOTIDE SEQUENCE [LARGE SCALE GENOMIC DNA]</scope>
    <source>
        <strain evidence="3">MAG_bin17</strain>
    </source>
</reference>
<dbReference type="Gene3D" id="3.30.450.380">
    <property type="match status" value="1"/>
</dbReference>
<dbReference type="InterPro" id="IPR001482">
    <property type="entry name" value="T2SS/T4SS_dom"/>
</dbReference>
<protein>
    <submittedName>
        <fullName evidence="3">Type II/IV secretion system ATPase subunit</fullName>
    </submittedName>
</protein>
<evidence type="ECO:0000313" key="3">
    <source>
        <dbReference type="EMBL" id="HIJ99354.1"/>
    </source>
</evidence>
<comment type="caution">
    <text evidence="3">The sequence shown here is derived from an EMBL/GenBank/DDBJ whole genome shotgun (WGS) entry which is preliminary data.</text>
</comment>
<dbReference type="Pfam" id="PF00437">
    <property type="entry name" value="T2SSE"/>
    <property type="match status" value="1"/>
</dbReference>
<keyword evidence="4" id="KW-1185">Reference proteome</keyword>
<comment type="similarity">
    <text evidence="1">Belongs to the GSP E family.</text>
</comment>
<dbReference type="PANTHER" id="PTHR30486:SF6">
    <property type="entry name" value="TYPE IV PILUS RETRACTATION ATPASE PILT"/>
    <property type="match status" value="1"/>
</dbReference>
<dbReference type="InterPro" id="IPR050921">
    <property type="entry name" value="T4SS_GSP_E_ATPase"/>
</dbReference>
<sequence>MVAKACSYDVQKEGKETIIRFNWLGCPYSPSIEDDPECMSRVIDAIIQVRNVSRIVIAEAYEYEYSKKQTGILAEIAGVLDLLLKEENILTKSKYTSTELDKYAPHRFKFVEDLLLGKLRRDPVAAYLTVLAEVQSYQRKLKSVQFEGARKDYEYFVNEVLLVIQNYLEKTTLIKRVMPLVGKIVPGDRKIYEEIFIPVIRPNFTLTRFMVKPPANGELIDAYTILGDVNVEIYKIPGKTENYYHIIPPEFQLPEDQYTALGLARRVMVGYKPSSTKFTEQTREYFERVAEDLIGTIAAERKIELTHSQIKALAQILTRYTTGLGIIEIFLADPNLQDLYINAPVGELPIRLLHSKWEECVTNIIPTREDASAMAARFRMESGRPLDEANPVLDTSTIVPGGRARVAIITKNLSPYGLAFAFRRHRSNPWTYPLFMENGTMNALSAGLLWFVIDAGRSVLFAGPRSSGKTSVLGATMMQIMKKYRIITVEDTLELPVEDMRTLGFNIVPLKVRSAITKLETEMSAEAGIRTALRLGDSCLIVGEVRSEEARALYEAMRIGALSNFTGGTIHADTPYGLWDRVVNDLKVPSTSFKATDLIVMPAPIRSADGLHRFRRIVNITEVGKDWIDDPKKENGFIELMGYDAKKDQLNASDAFLNGDSPMLMNIGSRVREWAGNWDAIYENIKLRSDIMGAIVDFSRTSNRRDILEAPFVGKANNYFHIISDDVNQELGAFDNAEIFKRWKDWAKNEIRGKTPKEEIDEGQ</sequence>
<dbReference type="PANTHER" id="PTHR30486">
    <property type="entry name" value="TWITCHING MOTILITY PROTEIN PILT"/>
    <property type="match status" value="1"/>
</dbReference>
<dbReference type="InterPro" id="IPR027417">
    <property type="entry name" value="P-loop_NTPase"/>
</dbReference>
<organism evidence="3 4">
    <name type="scientific">Candidatus Undinarchaeum marinum</name>
    <dbReference type="NCBI Taxonomy" id="2756141"/>
    <lineage>
        <taxon>Archaea</taxon>
        <taxon>Candidatus Undinarchaeota</taxon>
        <taxon>Candidatus Undinarchaeia</taxon>
        <taxon>Candidatus Undinarchaeales</taxon>
        <taxon>Candidatus Undinarchaeaceae</taxon>
        <taxon>Candidatus Undinarchaeum</taxon>
    </lineage>
</organism>
<gene>
    <name evidence="3" type="ORF">H1011_00835</name>
</gene>
<dbReference type="Proteomes" id="UP000604391">
    <property type="component" value="Unassembled WGS sequence"/>
</dbReference>
<dbReference type="EMBL" id="DVAD01000005">
    <property type="protein sequence ID" value="HIJ99354.1"/>
    <property type="molecule type" value="Genomic_DNA"/>
</dbReference>
<feature type="domain" description="Bacterial type II secretion system protein E" evidence="2">
    <location>
        <begin position="436"/>
        <end position="581"/>
    </location>
</feature>
<dbReference type="Gene3D" id="3.40.50.300">
    <property type="entry name" value="P-loop containing nucleotide triphosphate hydrolases"/>
    <property type="match status" value="1"/>
</dbReference>
<dbReference type="GO" id="GO:0016887">
    <property type="term" value="F:ATP hydrolysis activity"/>
    <property type="evidence" value="ECO:0007669"/>
    <property type="project" value="InterPro"/>
</dbReference>
<name>A0A832V3N9_9ARCH</name>
<evidence type="ECO:0000256" key="1">
    <source>
        <dbReference type="ARBA" id="ARBA00006611"/>
    </source>
</evidence>
<evidence type="ECO:0000313" key="4">
    <source>
        <dbReference type="Proteomes" id="UP000604391"/>
    </source>
</evidence>
<dbReference type="SUPFAM" id="SSF52540">
    <property type="entry name" value="P-loop containing nucleoside triphosphate hydrolases"/>
    <property type="match status" value="1"/>
</dbReference>
<accession>A0A832V3N9</accession>
<proteinExistence type="inferred from homology"/>